<dbReference type="GO" id="GO:0000811">
    <property type="term" value="C:GINS complex"/>
    <property type="evidence" value="ECO:0007669"/>
    <property type="project" value="UniProtKB-UniRule"/>
</dbReference>
<dbReference type="AlphaFoldDB" id="A0A9W8B4D8"/>
<evidence type="ECO:0000313" key="10">
    <source>
        <dbReference type="Proteomes" id="UP001151582"/>
    </source>
</evidence>
<evidence type="ECO:0000256" key="3">
    <source>
        <dbReference type="ARBA" id="ARBA00015143"/>
    </source>
</evidence>
<dbReference type="OrthoDB" id="10252587at2759"/>
<evidence type="ECO:0000259" key="8">
    <source>
        <dbReference type="Pfam" id="PF24997"/>
    </source>
</evidence>
<dbReference type="PANTHER" id="PTHR12914">
    <property type="entry name" value="PARTNER OF SLD5"/>
    <property type="match status" value="1"/>
</dbReference>
<comment type="function">
    <text evidence="6">Required for correct functioning of the GINS complex, a complex that plays an essential role in the initiation of DNA replication, and progression of DNA replication forks. GINS complex seems to bind preferentially to single-stranded DNA.</text>
</comment>
<reference evidence="9" key="1">
    <citation type="submission" date="2022-07" db="EMBL/GenBank/DDBJ databases">
        <title>Phylogenomic reconstructions and comparative analyses of Kickxellomycotina fungi.</title>
        <authorList>
            <person name="Reynolds N.K."/>
            <person name="Stajich J.E."/>
            <person name="Barry K."/>
            <person name="Grigoriev I.V."/>
            <person name="Crous P."/>
            <person name="Smith M.E."/>
        </authorList>
    </citation>
    <scope>NUCLEOTIDE SEQUENCE</scope>
    <source>
        <strain evidence="9">RSA 567</strain>
    </source>
</reference>
<dbReference type="Pfam" id="PF05916">
    <property type="entry name" value="Sld5"/>
    <property type="match status" value="1"/>
</dbReference>
<keyword evidence="10" id="KW-1185">Reference proteome</keyword>
<dbReference type="CDD" id="cd11710">
    <property type="entry name" value="GINS_A_psf1"/>
    <property type="match status" value="1"/>
</dbReference>
<dbReference type="InterPro" id="IPR021151">
    <property type="entry name" value="GINS_A"/>
</dbReference>
<evidence type="ECO:0000313" key="9">
    <source>
        <dbReference type="EMBL" id="KAJ1980786.1"/>
    </source>
</evidence>
<dbReference type="CDD" id="cd21696">
    <property type="entry name" value="GINS_B_Psf1"/>
    <property type="match status" value="1"/>
</dbReference>
<comment type="subcellular location">
    <subcellularLocation>
        <location evidence="1 6">Nucleus</location>
    </subcellularLocation>
</comment>
<dbReference type="GO" id="GO:1902983">
    <property type="term" value="P:DNA strand elongation involved in mitotic DNA replication"/>
    <property type="evidence" value="ECO:0007669"/>
    <property type="project" value="TreeGrafter"/>
</dbReference>
<evidence type="ECO:0000256" key="2">
    <source>
        <dbReference type="ARBA" id="ARBA00006677"/>
    </source>
</evidence>
<comment type="similarity">
    <text evidence="2 6">Belongs to the GINS1/PSF1 family.</text>
</comment>
<feature type="domain" description="GINS subunit" evidence="7">
    <location>
        <begin position="70"/>
        <end position="133"/>
    </location>
</feature>
<comment type="subunit">
    <text evidence="6">Component of the GINS complex.</text>
</comment>
<dbReference type="Gene3D" id="1.20.58.1030">
    <property type="match status" value="1"/>
</dbReference>
<evidence type="ECO:0000256" key="5">
    <source>
        <dbReference type="ARBA" id="ARBA00023242"/>
    </source>
</evidence>
<comment type="caution">
    <text evidence="9">The sequence shown here is derived from an EMBL/GenBank/DDBJ whole genome shotgun (WGS) entry which is preliminary data.</text>
</comment>
<feature type="domain" description="DNA replication complex GINS protein PSF1 C-terminal" evidence="8">
    <location>
        <begin position="146"/>
        <end position="195"/>
    </location>
</feature>
<evidence type="ECO:0000256" key="1">
    <source>
        <dbReference type="ARBA" id="ARBA00004123"/>
    </source>
</evidence>
<keyword evidence="4 6" id="KW-0235">DNA replication</keyword>
<dbReference type="EMBL" id="JANBQB010000153">
    <property type="protein sequence ID" value="KAJ1980786.1"/>
    <property type="molecule type" value="Genomic_DNA"/>
</dbReference>
<gene>
    <name evidence="9" type="primary">PSF1</name>
    <name evidence="9" type="ORF">H4R34_002331</name>
</gene>
<accession>A0A9W8B4D8</accession>
<evidence type="ECO:0000256" key="6">
    <source>
        <dbReference type="RuleBase" id="RU368085"/>
    </source>
</evidence>
<organism evidence="9 10">
    <name type="scientific">Dimargaris verticillata</name>
    <dbReference type="NCBI Taxonomy" id="2761393"/>
    <lineage>
        <taxon>Eukaryota</taxon>
        <taxon>Fungi</taxon>
        <taxon>Fungi incertae sedis</taxon>
        <taxon>Zoopagomycota</taxon>
        <taxon>Kickxellomycotina</taxon>
        <taxon>Dimargaritomycetes</taxon>
        <taxon>Dimargaritales</taxon>
        <taxon>Dimargaritaceae</taxon>
        <taxon>Dimargaris</taxon>
    </lineage>
</organism>
<keyword evidence="5 6" id="KW-0539">Nucleus</keyword>
<dbReference type="SUPFAM" id="SSF158573">
    <property type="entry name" value="GINS helical bundle-like"/>
    <property type="match status" value="1"/>
</dbReference>
<name>A0A9W8B4D8_9FUNG</name>
<dbReference type="Proteomes" id="UP001151582">
    <property type="component" value="Unassembled WGS sequence"/>
</dbReference>
<sequence length="196" mass="22680">MNSGTHGIKLIAEAKRTARHLPAYNEALVQHVLRETTHQFSRLEELLRTVDELSGADPDYTRRIAAQMALLHANVKWNKRCLLAYHQQRVAFLKQLFWTLGCLPDELREHLSPQELDYFSHYILLINQYKGNYVDIGLTASLIPPKDLYIEVRVVQECGEIQVENGTLMLAKNSQHLVKRSDVEHLIHRGLLEHIR</sequence>
<dbReference type="InterPro" id="IPR056783">
    <property type="entry name" value="PSF1_C"/>
</dbReference>
<evidence type="ECO:0000259" key="7">
    <source>
        <dbReference type="Pfam" id="PF05916"/>
    </source>
</evidence>
<dbReference type="InterPro" id="IPR036224">
    <property type="entry name" value="GINS_bundle-like_dom_sf"/>
</dbReference>
<evidence type="ECO:0000256" key="4">
    <source>
        <dbReference type="ARBA" id="ARBA00022705"/>
    </source>
</evidence>
<protein>
    <recommendedName>
        <fullName evidence="3 6">DNA replication complex GINS protein PSF1</fullName>
    </recommendedName>
</protein>
<dbReference type="Pfam" id="PF24997">
    <property type="entry name" value="PSF1_C"/>
    <property type="match status" value="1"/>
</dbReference>
<dbReference type="InterPro" id="IPR005339">
    <property type="entry name" value="GINS_Psf1"/>
</dbReference>
<proteinExistence type="inferred from homology"/>
<dbReference type="PANTHER" id="PTHR12914:SF2">
    <property type="entry name" value="DNA REPLICATION COMPLEX GINS PROTEIN PSF1"/>
    <property type="match status" value="1"/>
</dbReference>